<name>A0A6V8MLC6_9BACT</name>
<proteinExistence type="predicted"/>
<accession>A0A6V8MLC6</accession>
<dbReference type="AlphaFoldDB" id="A0A6V8MLC6"/>
<dbReference type="EMBL" id="BLXX01000010">
    <property type="protein sequence ID" value="GFO60835.1"/>
    <property type="molecule type" value="Genomic_DNA"/>
</dbReference>
<sequence>MAENETPDQEPEFASDTLHLTPSKGRRAFVNVRRELSDEELSSPALQRVLIDDIERLEKEKFELTEYMEKYHEADKKAAVLEEKVKKSLSQDLIFGVSLTLGAAALGYAPAVWSAQPTGWITICFGLILIGGGIASRVVKQ</sequence>
<evidence type="ECO:0000256" key="2">
    <source>
        <dbReference type="SAM" id="Phobius"/>
    </source>
</evidence>
<evidence type="ECO:0000313" key="4">
    <source>
        <dbReference type="Proteomes" id="UP000556026"/>
    </source>
</evidence>
<evidence type="ECO:0000313" key="3">
    <source>
        <dbReference type="EMBL" id="GFO60835.1"/>
    </source>
</evidence>
<protein>
    <submittedName>
        <fullName evidence="3">Uncharacterized protein</fullName>
    </submittedName>
</protein>
<feature type="transmembrane region" description="Helical" evidence="2">
    <location>
        <begin position="93"/>
        <end position="113"/>
    </location>
</feature>
<keyword evidence="2" id="KW-0472">Membrane</keyword>
<reference evidence="4" key="1">
    <citation type="submission" date="2020-06" db="EMBL/GenBank/DDBJ databases">
        <title>Draft genomic sequence of Geomonas sp. Red330.</title>
        <authorList>
            <person name="Itoh H."/>
            <person name="Zhenxing X."/>
            <person name="Ushijima N."/>
            <person name="Masuda Y."/>
            <person name="Shiratori Y."/>
            <person name="Senoo K."/>
        </authorList>
    </citation>
    <scope>NUCLEOTIDE SEQUENCE [LARGE SCALE GENOMIC DNA]</scope>
    <source>
        <strain evidence="4">Red330</strain>
    </source>
</reference>
<keyword evidence="2" id="KW-0812">Transmembrane</keyword>
<gene>
    <name evidence="3" type="ORF">GMST_31600</name>
</gene>
<organism evidence="3 4">
    <name type="scientific">Geomonas silvestris</name>
    <dbReference type="NCBI Taxonomy" id="2740184"/>
    <lineage>
        <taxon>Bacteria</taxon>
        <taxon>Pseudomonadati</taxon>
        <taxon>Thermodesulfobacteriota</taxon>
        <taxon>Desulfuromonadia</taxon>
        <taxon>Geobacterales</taxon>
        <taxon>Geobacteraceae</taxon>
        <taxon>Geomonas</taxon>
    </lineage>
</organism>
<keyword evidence="4" id="KW-1185">Reference proteome</keyword>
<keyword evidence="2" id="KW-1133">Transmembrane helix</keyword>
<evidence type="ECO:0000256" key="1">
    <source>
        <dbReference type="SAM" id="Coils"/>
    </source>
</evidence>
<feature type="transmembrane region" description="Helical" evidence="2">
    <location>
        <begin position="119"/>
        <end position="139"/>
    </location>
</feature>
<feature type="coiled-coil region" evidence="1">
    <location>
        <begin position="54"/>
        <end position="84"/>
    </location>
</feature>
<comment type="caution">
    <text evidence="3">The sequence shown here is derived from an EMBL/GenBank/DDBJ whole genome shotgun (WGS) entry which is preliminary data.</text>
</comment>
<dbReference type="Proteomes" id="UP000556026">
    <property type="component" value="Unassembled WGS sequence"/>
</dbReference>
<keyword evidence="1" id="KW-0175">Coiled coil</keyword>
<dbReference type="RefSeq" id="WP_183355638.1">
    <property type="nucleotide sequence ID" value="NZ_BLXX01000010.1"/>
</dbReference>